<evidence type="ECO:0000313" key="2">
    <source>
        <dbReference type="EMBL" id="CAC5383596.1"/>
    </source>
</evidence>
<dbReference type="PANTHER" id="PTHR37984:SF15">
    <property type="entry name" value="INTEGRASE CATALYTIC DOMAIN-CONTAINING PROTEIN"/>
    <property type="match status" value="1"/>
</dbReference>
<evidence type="ECO:0000259" key="1">
    <source>
        <dbReference type="PROSITE" id="PS50994"/>
    </source>
</evidence>
<feature type="domain" description="Integrase catalytic" evidence="1">
    <location>
        <begin position="157"/>
        <end position="265"/>
    </location>
</feature>
<dbReference type="PANTHER" id="PTHR37984">
    <property type="entry name" value="PROTEIN CBG26694"/>
    <property type="match status" value="1"/>
</dbReference>
<dbReference type="Gene3D" id="3.30.420.10">
    <property type="entry name" value="Ribonuclease H-like superfamily/Ribonuclease H"/>
    <property type="match status" value="1"/>
</dbReference>
<protein>
    <recommendedName>
        <fullName evidence="1">Integrase catalytic domain-containing protein</fullName>
    </recommendedName>
</protein>
<dbReference type="GO" id="GO:0003676">
    <property type="term" value="F:nucleic acid binding"/>
    <property type="evidence" value="ECO:0007669"/>
    <property type="project" value="InterPro"/>
</dbReference>
<accession>A0A6J8BIZ2</accession>
<dbReference type="InterPro" id="IPR012337">
    <property type="entry name" value="RNaseH-like_sf"/>
</dbReference>
<dbReference type="AlphaFoldDB" id="A0A6J8BIZ2"/>
<proteinExistence type="predicted"/>
<organism evidence="2 3">
    <name type="scientific">Mytilus coruscus</name>
    <name type="common">Sea mussel</name>
    <dbReference type="NCBI Taxonomy" id="42192"/>
    <lineage>
        <taxon>Eukaryota</taxon>
        <taxon>Metazoa</taxon>
        <taxon>Spiralia</taxon>
        <taxon>Lophotrochozoa</taxon>
        <taxon>Mollusca</taxon>
        <taxon>Bivalvia</taxon>
        <taxon>Autobranchia</taxon>
        <taxon>Pteriomorphia</taxon>
        <taxon>Mytilida</taxon>
        <taxon>Mytiloidea</taxon>
        <taxon>Mytilidae</taxon>
        <taxon>Mytilinae</taxon>
        <taxon>Mytilus</taxon>
    </lineage>
</organism>
<sequence length="424" mass="49830">MARWIETLNTYNFEIRHRPGRQHGNANGLSRRQCFPCSYCSKQDQKEIDNSDETSVEFLRMAKVQDTHETSCSNKTDSAMWYEHKTNQEMFEAQKSDNVLFNLYRLKSDNNNRPEWADVALQDVKLKKYWYQWDRIVLINNVLYRKWINATTEENFGVPCQMHSGQGRQFESGLFKELCAKLKIDKTRTTSFRPQSNGLVERYNRTLENTSSKYISKNQRDWNEQLPWALMAYNSSEHETTKFSSSMLMLGREIQLPVDLIYGPHPQKIEYPDETGSLNDYSVEELIVEAPIIVPEEPIVTATTETHTAIMRDSRHLELPAIGDEVRPEDRFQAPPSRFQCSYEASKCMEKETQTEELQQQQISTQTEDRRVVLVTTATKTRRVVKIEKEVQTTEDSRIVVEKDTEEEFYLDHEEESMDFDFYH</sequence>
<dbReference type="InterPro" id="IPR050951">
    <property type="entry name" value="Retrovirus_Pol_polyprotein"/>
</dbReference>
<keyword evidence="3" id="KW-1185">Reference proteome</keyword>
<dbReference type="Proteomes" id="UP000507470">
    <property type="component" value="Unassembled WGS sequence"/>
</dbReference>
<dbReference type="InterPro" id="IPR001584">
    <property type="entry name" value="Integrase_cat-core"/>
</dbReference>
<dbReference type="EMBL" id="CACVKT020003420">
    <property type="protein sequence ID" value="CAC5383596.1"/>
    <property type="molecule type" value="Genomic_DNA"/>
</dbReference>
<name>A0A6J8BIZ2_MYTCO</name>
<dbReference type="OrthoDB" id="10062030at2759"/>
<dbReference type="InterPro" id="IPR036397">
    <property type="entry name" value="RNaseH_sf"/>
</dbReference>
<dbReference type="GO" id="GO:0015074">
    <property type="term" value="P:DNA integration"/>
    <property type="evidence" value="ECO:0007669"/>
    <property type="project" value="InterPro"/>
</dbReference>
<dbReference type="SUPFAM" id="SSF53098">
    <property type="entry name" value="Ribonuclease H-like"/>
    <property type="match status" value="1"/>
</dbReference>
<reference evidence="2 3" key="1">
    <citation type="submission" date="2020-06" db="EMBL/GenBank/DDBJ databases">
        <authorList>
            <person name="Li R."/>
            <person name="Bekaert M."/>
        </authorList>
    </citation>
    <scope>NUCLEOTIDE SEQUENCE [LARGE SCALE GENOMIC DNA]</scope>
    <source>
        <strain evidence="3">wild</strain>
    </source>
</reference>
<evidence type="ECO:0000313" key="3">
    <source>
        <dbReference type="Proteomes" id="UP000507470"/>
    </source>
</evidence>
<dbReference type="PROSITE" id="PS50994">
    <property type="entry name" value="INTEGRASE"/>
    <property type="match status" value="1"/>
</dbReference>
<gene>
    <name evidence="2" type="ORF">MCOR_19329</name>
</gene>